<dbReference type="GO" id="GO:0003700">
    <property type="term" value="F:DNA-binding transcription factor activity"/>
    <property type="evidence" value="ECO:0007669"/>
    <property type="project" value="TreeGrafter"/>
</dbReference>
<evidence type="ECO:0000256" key="3">
    <source>
        <dbReference type="ARBA" id="ARBA00023014"/>
    </source>
</evidence>
<keyword evidence="2" id="KW-0408">Iron</keyword>
<accession>A0A2T0UD44</accession>
<dbReference type="GO" id="GO:0051536">
    <property type="term" value="F:iron-sulfur cluster binding"/>
    <property type="evidence" value="ECO:0007669"/>
    <property type="project" value="UniProtKB-KW"/>
</dbReference>
<keyword evidence="5" id="KW-0238">DNA-binding</keyword>
<dbReference type="Pfam" id="PF13370">
    <property type="entry name" value="Fer4_13"/>
    <property type="match status" value="1"/>
</dbReference>
<dbReference type="GO" id="GO:0000976">
    <property type="term" value="F:transcription cis-regulatory region binding"/>
    <property type="evidence" value="ECO:0007669"/>
    <property type="project" value="TreeGrafter"/>
</dbReference>
<evidence type="ECO:0000256" key="6">
    <source>
        <dbReference type="ARBA" id="ARBA00023163"/>
    </source>
</evidence>
<dbReference type="GO" id="GO:0005506">
    <property type="term" value="F:iron ion binding"/>
    <property type="evidence" value="ECO:0007669"/>
    <property type="project" value="InterPro"/>
</dbReference>
<dbReference type="InterPro" id="IPR001080">
    <property type="entry name" value="3Fe4S_ferredoxin"/>
</dbReference>
<dbReference type="InterPro" id="IPR009057">
    <property type="entry name" value="Homeodomain-like_sf"/>
</dbReference>
<protein>
    <submittedName>
        <fullName evidence="8">TetR family transcriptional regulator</fullName>
    </submittedName>
</protein>
<keyword evidence="1" id="KW-0479">Metal-binding</keyword>
<dbReference type="SUPFAM" id="SSF46689">
    <property type="entry name" value="Homeodomain-like"/>
    <property type="match status" value="1"/>
</dbReference>
<dbReference type="InterPro" id="IPR001647">
    <property type="entry name" value="HTH_TetR"/>
</dbReference>
<proteinExistence type="predicted"/>
<dbReference type="RefSeq" id="WP_146148227.1">
    <property type="nucleotide sequence ID" value="NZ_PVTJ01000012.1"/>
</dbReference>
<feature type="domain" description="4Fe-4S ferredoxin-type" evidence="7">
    <location>
        <begin position="220"/>
        <end position="248"/>
    </location>
</feature>
<gene>
    <name evidence="8" type="ORF">B0I28_112125</name>
</gene>
<evidence type="ECO:0000256" key="1">
    <source>
        <dbReference type="ARBA" id="ARBA00022723"/>
    </source>
</evidence>
<dbReference type="Gene3D" id="1.10.357.10">
    <property type="entry name" value="Tetracycline Repressor, domain 2"/>
    <property type="match status" value="1"/>
</dbReference>
<dbReference type="OrthoDB" id="2356263at2"/>
<keyword evidence="9" id="KW-1185">Reference proteome</keyword>
<evidence type="ECO:0000256" key="2">
    <source>
        <dbReference type="ARBA" id="ARBA00023004"/>
    </source>
</evidence>
<evidence type="ECO:0000256" key="4">
    <source>
        <dbReference type="ARBA" id="ARBA00023015"/>
    </source>
</evidence>
<dbReference type="AlphaFoldDB" id="A0A2T0UD44"/>
<evidence type="ECO:0000313" key="9">
    <source>
        <dbReference type="Proteomes" id="UP000238176"/>
    </source>
</evidence>
<keyword evidence="3" id="KW-0411">Iron-sulfur</keyword>
<evidence type="ECO:0000259" key="7">
    <source>
        <dbReference type="PROSITE" id="PS51379"/>
    </source>
</evidence>
<dbReference type="PANTHER" id="PTHR30055:SF234">
    <property type="entry name" value="HTH-TYPE TRANSCRIPTIONAL REGULATOR BETI"/>
    <property type="match status" value="1"/>
</dbReference>
<evidence type="ECO:0000313" key="8">
    <source>
        <dbReference type="EMBL" id="PRY55812.1"/>
    </source>
</evidence>
<dbReference type="Gene3D" id="3.30.70.20">
    <property type="match status" value="1"/>
</dbReference>
<dbReference type="PANTHER" id="PTHR30055">
    <property type="entry name" value="HTH-TYPE TRANSCRIPTIONAL REGULATOR RUTR"/>
    <property type="match status" value="1"/>
</dbReference>
<dbReference type="Pfam" id="PF00440">
    <property type="entry name" value="TetR_N"/>
    <property type="match status" value="1"/>
</dbReference>
<comment type="caution">
    <text evidence="8">The sequence shown here is derived from an EMBL/GenBank/DDBJ whole genome shotgun (WGS) entry which is preliminary data.</text>
</comment>
<dbReference type="InterPro" id="IPR050109">
    <property type="entry name" value="HTH-type_TetR-like_transc_reg"/>
</dbReference>
<evidence type="ECO:0000256" key="5">
    <source>
        <dbReference type="ARBA" id="ARBA00023125"/>
    </source>
</evidence>
<dbReference type="PROSITE" id="PS51379">
    <property type="entry name" value="4FE4S_FER_2"/>
    <property type="match status" value="1"/>
</dbReference>
<reference evidence="8 9" key="1">
    <citation type="submission" date="2018-03" db="EMBL/GenBank/DDBJ databases">
        <title>Genomic Encyclopedia of Type Strains, Phase III (KMG-III): the genomes of soil and plant-associated and newly described type strains.</title>
        <authorList>
            <person name="Whitman W."/>
        </authorList>
    </citation>
    <scope>NUCLEOTIDE SEQUENCE [LARGE SCALE GENOMIC DNA]</scope>
    <source>
        <strain evidence="8 9">CGMCC 4.7067</strain>
    </source>
</reference>
<sequence>MSTSTRASRVAATREAIITAAERLFAEHGVAAVSNRQISEAAGQGNNTAVGYHFGTKADLVRAIIRKHMAHIEEAREERLAHIGPEPGLRDWVECFVMPTMDHLGSLGDPTWFARFAAQVLTDPAVRDEIADEAMQSPALRRVSDGLDVCLSDLPPEIRDERNAMVRQLAVLVPAVREASLAAGKTTARDTWHEAGLGLVDAIVGLYGAEVTELRELPAMKVTVDEDKCCGAGSCVLVAPDVFDQRDEDGIVILLEPAPAAEHHEAVREAASVCPALAIDVSEGA</sequence>
<organism evidence="8 9">
    <name type="scientific">Glycomyces artemisiae</name>
    <dbReference type="NCBI Taxonomy" id="1076443"/>
    <lineage>
        <taxon>Bacteria</taxon>
        <taxon>Bacillati</taxon>
        <taxon>Actinomycetota</taxon>
        <taxon>Actinomycetes</taxon>
        <taxon>Glycomycetales</taxon>
        <taxon>Glycomycetaceae</taxon>
        <taxon>Glycomyces</taxon>
    </lineage>
</organism>
<dbReference type="GO" id="GO:0009055">
    <property type="term" value="F:electron transfer activity"/>
    <property type="evidence" value="ECO:0007669"/>
    <property type="project" value="InterPro"/>
</dbReference>
<dbReference type="InterPro" id="IPR017896">
    <property type="entry name" value="4Fe4S_Fe-S-bd"/>
</dbReference>
<dbReference type="Proteomes" id="UP000238176">
    <property type="component" value="Unassembled WGS sequence"/>
</dbReference>
<dbReference type="EMBL" id="PVTJ01000012">
    <property type="protein sequence ID" value="PRY55812.1"/>
    <property type="molecule type" value="Genomic_DNA"/>
</dbReference>
<keyword evidence="4" id="KW-0805">Transcription regulation</keyword>
<keyword evidence="6" id="KW-0804">Transcription</keyword>
<dbReference type="PRINTS" id="PR00352">
    <property type="entry name" value="3FE4SFRDOXIN"/>
</dbReference>
<dbReference type="SUPFAM" id="SSF54862">
    <property type="entry name" value="4Fe-4S ferredoxins"/>
    <property type="match status" value="1"/>
</dbReference>
<name>A0A2T0UD44_9ACTN</name>